<dbReference type="Pfam" id="PF13103">
    <property type="entry name" value="TonB_2"/>
    <property type="match status" value="1"/>
</dbReference>
<proteinExistence type="predicted"/>
<dbReference type="SMART" id="SM00965">
    <property type="entry name" value="STN"/>
    <property type="match status" value="1"/>
</dbReference>
<sequence>MVKAWRSHSLVSIICGLLLAGSPGVGAAGTTQTTVPQRVNLDIPAQPLASALYAYSAATAIQVAADGALVSGRQSAELRGAFAPEDALRDLLAGTGLTVRRTAADAFVLVPVRTEEVSAGPAELAPMPDYIDYSAVIQAAMKRTLCRLGTTEPGAYRMAVQLWIAPSGTVTETNLLGSSGNNARDAALSTMLHNLAVGAPPPAGLPQPVTVLILPRSPVATGDCSPANSP</sequence>
<dbReference type="EMBL" id="BMJQ01000042">
    <property type="protein sequence ID" value="GGF51590.1"/>
    <property type="molecule type" value="Genomic_DNA"/>
</dbReference>
<evidence type="ECO:0000259" key="5">
    <source>
        <dbReference type="SMART" id="SM00965"/>
    </source>
</evidence>
<keyword evidence="4" id="KW-0732">Signal</keyword>
<evidence type="ECO:0000256" key="3">
    <source>
        <dbReference type="ARBA" id="ARBA00023237"/>
    </source>
</evidence>
<comment type="caution">
    <text evidence="6">The sequence shown here is derived from an EMBL/GenBank/DDBJ whole genome shotgun (WGS) entry which is preliminary data.</text>
</comment>
<name>A0A8J2Z1P4_9PROT</name>
<dbReference type="Gene3D" id="3.55.50.30">
    <property type="match status" value="1"/>
</dbReference>
<feature type="signal peptide" evidence="4">
    <location>
        <begin position="1"/>
        <end position="27"/>
    </location>
</feature>
<dbReference type="AlphaFoldDB" id="A0A8J2Z1P4"/>
<dbReference type="InterPro" id="IPR011662">
    <property type="entry name" value="Secretin/TonB_short_N"/>
</dbReference>
<dbReference type="RefSeq" id="WP_189052637.1">
    <property type="nucleotide sequence ID" value="NZ_BMJQ01000042.1"/>
</dbReference>
<gene>
    <name evidence="6" type="ORF">GCM10011611_67620</name>
</gene>
<evidence type="ECO:0000256" key="1">
    <source>
        <dbReference type="ARBA" id="ARBA00022448"/>
    </source>
</evidence>
<evidence type="ECO:0000256" key="4">
    <source>
        <dbReference type="SAM" id="SignalP"/>
    </source>
</evidence>
<protein>
    <recommendedName>
        <fullName evidence="5">Secretin/TonB short N-terminal domain-containing protein</fullName>
    </recommendedName>
</protein>
<reference evidence="6" key="1">
    <citation type="journal article" date="2014" name="Int. J. Syst. Evol. Microbiol.">
        <title>Complete genome sequence of Corynebacterium casei LMG S-19264T (=DSM 44701T), isolated from a smear-ripened cheese.</title>
        <authorList>
            <consortium name="US DOE Joint Genome Institute (JGI-PGF)"/>
            <person name="Walter F."/>
            <person name="Albersmeier A."/>
            <person name="Kalinowski J."/>
            <person name="Ruckert C."/>
        </authorList>
    </citation>
    <scope>NUCLEOTIDE SEQUENCE</scope>
    <source>
        <strain evidence="6">CGMCC 1.15725</strain>
    </source>
</reference>
<dbReference type="Proteomes" id="UP000646365">
    <property type="component" value="Unassembled WGS sequence"/>
</dbReference>
<evidence type="ECO:0000313" key="6">
    <source>
        <dbReference type="EMBL" id="GGF51590.1"/>
    </source>
</evidence>
<organism evidence="6 7">
    <name type="scientific">Aliidongia dinghuensis</name>
    <dbReference type="NCBI Taxonomy" id="1867774"/>
    <lineage>
        <taxon>Bacteria</taxon>
        <taxon>Pseudomonadati</taxon>
        <taxon>Pseudomonadota</taxon>
        <taxon>Alphaproteobacteria</taxon>
        <taxon>Rhodospirillales</taxon>
        <taxon>Dongiaceae</taxon>
        <taxon>Aliidongia</taxon>
    </lineage>
</organism>
<dbReference type="SUPFAM" id="SSF74653">
    <property type="entry name" value="TolA/TonB C-terminal domain"/>
    <property type="match status" value="1"/>
</dbReference>
<feature type="domain" description="Secretin/TonB short N-terminal" evidence="5">
    <location>
        <begin position="61"/>
        <end position="112"/>
    </location>
</feature>
<keyword evidence="1" id="KW-0813">Transport</keyword>
<keyword evidence="2" id="KW-0472">Membrane</keyword>
<keyword evidence="3" id="KW-0998">Cell outer membrane</keyword>
<evidence type="ECO:0000256" key="2">
    <source>
        <dbReference type="ARBA" id="ARBA00023136"/>
    </source>
</evidence>
<dbReference type="Pfam" id="PF07660">
    <property type="entry name" value="STN"/>
    <property type="match status" value="1"/>
</dbReference>
<feature type="chain" id="PRO_5035278248" description="Secretin/TonB short N-terminal domain-containing protein" evidence="4">
    <location>
        <begin position="28"/>
        <end position="230"/>
    </location>
</feature>
<evidence type="ECO:0000313" key="7">
    <source>
        <dbReference type="Proteomes" id="UP000646365"/>
    </source>
</evidence>
<keyword evidence="7" id="KW-1185">Reference proteome</keyword>
<reference evidence="6" key="2">
    <citation type="submission" date="2020-09" db="EMBL/GenBank/DDBJ databases">
        <authorList>
            <person name="Sun Q."/>
            <person name="Zhou Y."/>
        </authorList>
    </citation>
    <scope>NUCLEOTIDE SEQUENCE</scope>
    <source>
        <strain evidence="6">CGMCC 1.15725</strain>
    </source>
</reference>
<dbReference type="GO" id="GO:0019867">
    <property type="term" value="C:outer membrane"/>
    <property type="evidence" value="ECO:0007669"/>
    <property type="project" value="InterPro"/>
</dbReference>
<accession>A0A8J2Z1P4</accession>